<comment type="caution">
    <text evidence="5">The sequence shown here is derived from an EMBL/GenBank/DDBJ whole genome shotgun (WGS) entry which is preliminary data.</text>
</comment>
<keyword evidence="2" id="KW-0349">Heme</keyword>
<accession>A0A2I1PA17</accession>
<dbReference type="PANTHER" id="PTHR32439">
    <property type="entry name" value="FERREDOXIN--NITRITE REDUCTASE, CHLOROPLASTIC"/>
    <property type="match status" value="1"/>
</dbReference>
<reference evidence="5 6" key="1">
    <citation type="submission" date="2017-12" db="EMBL/GenBank/DDBJ databases">
        <title>Phylogenetic diversity of female urinary microbiome.</title>
        <authorList>
            <person name="Thomas-White K."/>
            <person name="Wolfe A.J."/>
        </authorList>
    </citation>
    <scope>NUCLEOTIDE SEQUENCE [LARGE SCALE GENOMIC DNA]</scope>
    <source>
        <strain evidence="5 6">UMB1298</strain>
    </source>
</reference>
<evidence type="ECO:0000259" key="4">
    <source>
        <dbReference type="Pfam" id="PF03460"/>
    </source>
</evidence>
<dbReference type="GO" id="GO:0051539">
    <property type="term" value="F:4 iron, 4 sulfur cluster binding"/>
    <property type="evidence" value="ECO:0007669"/>
    <property type="project" value="UniProtKB-KW"/>
</dbReference>
<proteinExistence type="predicted"/>
<dbReference type="Gene3D" id="3.90.480.20">
    <property type="match status" value="1"/>
</dbReference>
<keyword evidence="6" id="KW-1185">Reference proteome</keyword>
<evidence type="ECO:0000256" key="3">
    <source>
        <dbReference type="ARBA" id="ARBA00023002"/>
    </source>
</evidence>
<feature type="domain" description="Nitrite/Sulfite reductase ferredoxin-like" evidence="4">
    <location>
        <begin position="41"/>
        <end position="104"/>
    </location>
</feature>
<dbReference type="OrthoDB" id="105450at2"/>
<keyword evidence="2" id="KW-0408">Iron</keyword>
<dbReference type="GO" id="GO:0016491">
    <property type="term" value="F:oxidoreductase activity"/>
    <property type="evidence" value="ECO:0007669"/>
    <property type="project" value="UniProtKB-KW"/>
</dbReference>
<keyword evidence="3" id="KW-0560">Oxidoreductase</keyword>
<evidence type="ECO:0000256" key="2">
    <source>
        <dbReference type="ARBA" id="ARBA00022617"/>
    </source>
</evidence>
<dbReference type="Pfam" id="PF03460">
    <property type="entry name" value="NIR_SIR_ferr"/>
    <property type="match status" value="1"/>
</dbReference>
<keyword evidence="1" id="KW-0004">4Fe-4S</keyword>
<evidence type="ECO:0000313" key="5">
    <source>
        <dbReference type="EMBL" id="PKZ41464.1"/>
    </source>
</evidence>
<dbReference type="InterPro" id="IPR036136">
    <property type="entry name" value="Nit/Sulf_reduc_fer-like_dom_sf"/>
</dbReference>
<keyword evidence="1" id="KW-0411">Iron-sulfur</keyword>
<protein>
    <submittedName>
        <fullName evidence="5">Cobalamin biosynthesis protein CobG</fullName>
    </submittedName>
</protein>
<dbReference type="InterPro" id="IPR005117">
    <property type="entry name" value="NiRdtase/SiRdtase_haem-b_fer"/>
</dbReference>
<sequence>MCRHCKTCTADVLVVAPSSTVPRVTAHDAPDRCPGVLRPHRAADGALVRVRVPGGRLPATSLVRLAALAAEHGTPFLQLTSRASLQLRGLPDAVPQALEEAVRALGLLPSDDHERARTLVAAPARVLDPVVEAVDAAVLAEPALAELPGRWLTVLADAAGTHLDLPFDVAWRPEAADPDRGTLLAGDRARGCDRRDVPRAVVDLMLRFLAHRPGAGTWNLRDLPEGSPVLTGWEERVPDGVAPPPAPGPTPDGRDRVVGVPLGLLTPAQADAVAAVCSSLVVTPARSLVLRDPAPGAEDALEATGLLTTPGHPLTRTTACIGAPHCTRTEVPTLAWARAAAEAATATRTTSSTTTTSTSPAAPPVHVVGCARACGRPPGARVVLPTSPDDVLEALDDRG</sequence>
<dbReference type="EMBL" id="PKIZ01000013">
    <property type="protein sequence ID" value="PKZ41464.1"/>
    <property type="molecule type" value="Genomic_DNA"/>
</dbReference>
<dbReference type="Proteomes" id="UP000234206">
    <property type="component" value="Unassembled WGS sequence"/>
</dbReference>
<keyword evidence="2" id="KW-0479">Metal-binding</keyword>
<name>A0A2I1PA17_9MICO</name>
<organism evidence="5 6">
    <name type="scientific">Kytococcus schroeteri</name>
    <dbReference type="NCBI Taxonomy" id="138300"/>
    <lineage>
        <taxon>Bacteria</taxon>
        <taxon>Bacillati</taxon>
        <taxon>Actinomycetota</taxon>
        <taxon>Actinomycetes</taxon>
        <taxon>Micrococcales</taxon>
        <taxon>Kytococcaceae</taxon>
        <taxon>Kytococcus</taxon>
    </lineage>
</organism>
<dbReference type="PANTHER" id="PTHR32439:SF9">
    <property type="entry name" value="BLR3264 PROTEIN"/>
    <property type="match status" value="1"/>
</dbReference>
<evidence type="ECO:0000256" key="1">
    <source>
        <dbReference type="ARBA" id="ARBA00022485"/>
    </source>
</evidence>
<evidence type="ECO:0000313" key="6">
    <source>
        <dbReference type="Proteomes" id="UP000234206"/>
    </source>
</evidence>
<dbReference type="SUPFAM" id="SSF55124">
    <property type="entry name" value="Nitrite/Sulfite reductase N-terminal domain-like"/>
    <property type="match status" value="2"/>
</dbReference>
<dbReference type="AlphaFoldDB" id="A0A2I1PA17"/>
<dbReference type="InterPro" id="IPR051329">
    <property type="entry name" value="NIR_SIR_4Fe-4S"/>
</dbReference>
<gene>
    <name evidence="5" type="ORF">CYJ76_07870</name>
</gene>